<comment type="caution">
    <text evidence="2">The sequence shown here is derived from an EMBL/GenBank/DDBJ whole genome shotgun (WGS) entry which is preliminary data.</text>
</comment>
<feature type="signal peptide" evidence="1">
    <location>
        <begin position="1"/>
        <end position="24"/>
    </location>
</feature>
<dbReference type="AlphaFoldDB" id="A0A4R0YI54"/>
<evidence type="ECO:0000313" key="2">
    <source>
        <dbReference type="EMBL" id="TCI08059.1"/>
    </source>
</evidence>
<proteinExistence type="predicted"/>
<feature type="chain" id="PRO_5020465035" evidence="1">
    <location>
        <begin position="25"/>
        <end position="178"/>
    </location>
</feature>
<protein>
    <submittedName>
        <fullName evidence="2">Uncharacterized protein</fullName>
    </submittedName>
</protein>
<dbReference type="Proteomes" id="UP000291822">
    <property type="component" value="Unassembled WGS sequence"/>
</dbReference>
<keyword evidence="1" id="KW-0732">Signal</keyword>
<name>A0A4R0YI54_9GAMM</name>
<evidence type="ECO:0000313" key="3">
    <source>
        <dbReference type="Proteomes" id="UP000291822"/>
    </source>
</evidence>
<reference evidence="2 3" key="1">
    <citation type="submission" date="2019-02" db="EMBL/GenBank/DDBJ databases">
        <title>Dyella amyloliquefaciens sp. nov., isolated from forest soil.</title>
        <authorList>
            <person name="Gao Z.-H."/>
            <person name="Qiu L.-H."/>
        </authorList>
    </citation>
    <scope>NUCLEOTIDE SEQUENCE [LARGE SCALE GENOMIC DNA]</scope>
    <source>
        <strain evidence="2 3">KACC 12747</strain>
    </source>
</reference>
<keyword evidence="3" id="KW-1185">Reference proteome</keyword>
<accession>A0A4R0YI54</accession>
<gene>
    <name evidence="2" type="ORF">EZM97_25710</name>
</gene>
<dbReference type="EMBL" id="SJTG01000004">
    <property type="protein sequence ID" value="TCI08059.1"/>
    <property type="molecule type" value="Genomic_DNA"/>
</dbReference>
<organism evidence="2 3">
    <name type="scientific">Dyella soli</name>
    <dbReference type="NCBI Taxonomy" id="522319"/>
    <lineage>
        <taxon>Bacteria</taxon>
        <taxon>Pseudomonadati</taxon>
        <taxon>Pseudomonadota</taxon>
        <taxon>Gammaproteobacteria</taxon>
        <taxon>Lysobacterales</taxon>
        <taxon>Rhodanobacteraceae</taxon>
        <taxon>Dyella</taxon>
    </lineage>
</organism>
<sequence>MQMMRATFGLFIAAALCSPALLKATEAPVAERVAYRNSMGQTLVFDGAARFSRGPGKTSTVLRDCSDAYQWCLTDGHGFAFAYVRKCTDAGDEGWRNRLRFHSKVISALHDHVWMVFDESPNYLFHYRDKVGIVGIIVGATPSYDFRSLLHETGYRMFDYEPVEFKVVEGQALAPCSE</sequence>
<evidence type="ECO:0000256" key="1">
    <source>
        <dbReference type="SAM" id="SignalP"/>
    </source>
</evidence>